<organism evidence="1 2">
    <name type="scientific">Lactuca saligna</name>
    <name type="common">Willowleaf lettuce</name>
    <dbReference type="NCBI Taxonomy" id="75948"/>
    <lineage>
        <taxon>Eukaryota</taxon>
        <taxon>Viridiplantae</taxon>
        <taxon>Streptophyta</taxon>
        <taxon>Embryophyta</taxon>
        <taxon>Tracheophyta</taxon>
        <taxon>Spermatophyta</taxon>
        <taxon>Magnoliopsida</taxon>
        <taxon>eudicotyledons</taxon>
        <taxon>Gunneridae</taxon>
        <taxon>Pentapetalae</taxon>
        <taxon>asterids</taxon>
        <taxon>campanulids</taxon>
        <taxon>Asterales</taxon>
        <taxon>Asteraceae</taxon>
        <taxon>Cichorioideae</taxon>
        <taxon>Cichorieae</taxon>
        <taxon>Lactucinae</taxon>
        <taxon>Lactuca</taxon>
    </lineage>
</organism>
<dbReference type="Proteomes" id="UP001177003">
    <property type="component" value="Chromosome 0"/>
</dbReference>
<protein>
    <submittedName>
        <fullName evidence="1">Uncharacterized protein</fullName>
    </submittedName>
</protein>
<dbReference type="AlphaFoldDB" id="A0AA35UZH2"/>
<gene>
    <name evidence="1" type="ORF">LSALG_LOCUS2590</name>
</gene>
<name>A0AA35UZH2_LACSI</name>
<reference evidence="1" key="1">
    <citation type="submission" date="2023-04" db="EMBL/GenBank/DDBJ databases">
        <authorList>
            <person name="Vijverberg K."/>
            <person name="Xiong W."/>
            <person name="Schranz E."/>
        </authorList>
    </citation>
    <scope>NUCLEOTIDE SEQUENCE</scope>
</reference>
<evidence type="ECO:0000313" key="1">
    <source>
        <dbReference type="EMBL" id="CAI9261815.1"/>
    </source>
</evidence>
<accession>A0AA35UZH2</accession>
<keyword evidence="2" id="KW-1185">Reference proteome</keyword>
<sequence>MSTTMGRTQSETQRLVLKVSDERNPRRQGKYLPPFKCLTPGQEKDVDKLITRLVSQQEAHIALMELMKWRIEGLDPVYAQAVQLKQRDPISVRLIFLHAMSCGFKWNWSFLKWAKSRSGMEKAQKLIFIVAHSRVERRDFSNDDEKDADFFAFANGMINEVLFDASSP</sequence>
<dbReference type="EMBL" id="OX465086">
    <property type="protein sequence ID" value="CAI9261815.1"/>
    <property type="molecule type" value="Genomic_DNA"/>
</dbReference>
<proteinExistence type="predicted"/>
<evidence type="ECO:0000313" key="2">
    <source>
        <dbReference type="Proteomes" id="UP001177003"/>
    </source>
</evidence>